<feature type="compositionally biased region" description="Polar residues" evidence="1">
    <location>
        <begin position="61"/>
        <end position="88"/>
    </location>
</feature>
<sequence length="261" mass="27974">MGDNDNANYSGVPPSSQSGQGGYYPYYGQGNSATTNDGSSGIDPHTAPGSAASQRYGGYFTSPQTSGGVYESQPSWVQDNTDRNFSGPSQAYAQMGAYSAKHNISGFNSRVPYVGVPTTTFASRSGYSSGPPYSQWNTHQNAPNTAMASGPSGFGTRSRFPPGTQPSRHLPPGDERTGKARSDAKKVARRMEVEAQRRGAGEAAKKAREDRSNAEEKMVGRLPFPLTAIAFHITSLSPRIFQVWKKANILTRDHVALRRGG</sequence>
<dbReference type="KEGG" id="kne:92182952"/>
<comment type="caution">
    <text evidence="2">The sequence shown here is derived from an EMBL/GenBank/DDBJ whole genome shotgun (WGS) entry which is preliminary data.</text>
</comment>
<dbReference type="AlphaFoldDB" id="A0AAW0YVC2"/>
<organism evidence="2 3">
    <name type="scientific">Kwoniella newhampshirensis</name>
    <dbReference type="NCBI Taxonomy" id="1651941"/>
    <lineage>
        <taxon>Eukaryota</taxon>
        <taxon>Fungi</taxon>
        <taxon>Dikarya</taxon>
        <taxon>Basidiomycota</taxon>
        <taxon>Agaricomycotina</taxon>
        <taxon>Tremellomycetes</taxon>
        <taxon>Tremellales</taxon>
        <taxon>Cryptococcaceae</taxon>
        <taxon>Kwoniella</taxon>
    </lineage>
</organism>
<evidence type="ECO:0000313" key="2">
    <source>
        <dbReference type="EMBL" id="KAK8846608.1"/>
    </source>
</evidence>
<evidence type="ECO:0000256" key="1">
    <source>
        <dbReference type="SAM" id="MobiDB-lite"/>
    </source>
</evidence>
<evidence type="ECO:0000313" key="3">
    <source>
        <dbReference type="Proteomes" id="UP001388673"/>
    </source>
</evidence>
<dbReference type="Proteomes" id="UP001388673">
    <property type="component" value="Unassembled WGS sequence"/>
</dbReference>
<gene>
    <name evidence="2" type="ORF">IAR55_005694</name>
</gene>
<keyword evidence="3" id="KW-1185">Reference proteome</keyword>
<feature type="region of interest" description="Disordered" evidence="1">
    <location>
        <begin position="142"/>
        <end position="214"/>
    </location>
</feature>
<dbReference type="RefSeq" id="XP_066800558.1">
    <property type="nucleotide sequence ID" value="XM_066948785.1"/>
</dbReference>
<accession>A0AAW0YVC2</accession>
<dbReference type="GeneID" id="92182952"/>
<feature type="region of interest" description="Disordered" evidence="1">
    <location>
        <begin position="1"/>
        <end position="88"/>
    </location>
</feature>
<reference evidence="2 3" key="1">
    <citation type="journal article" date="2024" name="bioRxiv">
        <title>Comparative genomics of Cryptococcus and Kwoniella reveals pathogenesis evolution and contrasting karyotype dynamics via intercentromeric recombination or chromosome fusion.</title>
        <authorList>
            <person name="Coelho M.A."/>
            <person name="David-Palma M."/>
            <person name="Shea T."/>
            <person name="Bowers K."/>
            <person name="McGinley-Smith S."/>
            <person name="Mohammad A.W."/>
            <person name="Gnirke A."/>
            <person name="Yurkov A.M."/>
            <person name="Nowrousian M."/>
            <person name="Sun S."/>
            <person name="Cuomo C.A."/>
            <person name="Heitman J."/>
        </authorList>
    </citation>
    <scope>NUCLEOTIDE SEQUENCE [LARGE SCALE GENOMIC DNA]</scope>
    <source>
        <strain evidence="2 3">CBS 13917</strain>
    </source>
</reference>
<name>A0AAW0YVC2_9TREE</name>
<proteinExistence type="predicted"/>
<feature type="compositionally biased region" description="Basic and acidic residues" evidence="1">
    <location>
        <begin position="171"/>
        <end position="214"/>
    </location>
</feature>
<protein>
    <submittedName>
        <fullName evidence="2">Uncharacterized protein</fullName>
    </submittedName>
</protein>
<dbReference type="EMBL" id="JBCAWK010000011">
    <property type="protein sequence ID" value="KAK8846608.1"/>
    <property type="molecule type" value="Genomic_DNA"/>
</dbReference>
<feature type="compositionally biased region" description="Low complexity" evidence="1">
    <location>
        <begin position="9"/>
        <end position="32"/>
    </location>
</feature>